<dbReference type="AlphaFoldDB" id="A0A098C5E1"/>
<keyword evidence="11" id="KW-0413">Isomerase</keyword>
<keyword evidence="4 12" id="KW-0812">Transmembrane</keyword>
<evidence type="ECO:0000256" key="3">
    <source>
        <dbReference type="ARBA" id="ARBA00022519"/>
    </source>
</evidence>
<evidence type="ECO:0000259" key="13">
    <source>
        <dbReference type="PROSITE" id="PS50198"/>
    </source>
</evidence>
<evidence type="ECO:0000256" key="6">
    <source>
        <dbReference type="ARBA" id="ARBA00023136"/>
    </source>
</evidence>
<dbReference type="PANTHER" id="PTHR47529:SF1">
    <property type="entry name" value="PERIPLASMIC CHAPERONE PPID"/>
    <property type="match status" value="1"/>
</dbReference>
<keyword evidence="6 12" id="KW-0472">Membrane</keyword>
<dbReference type="PANTHER" id="PTHR47529">
    <property type="entry name" value="PEPTIDYL-PROLYL CIS-TRANS ISOMERASE D"/>
    <property type="match status" value="1"/>
</dbReference>
<dbReference type="OrthoDB" id="9812372at2"/>
<keyword evidence="3" id="KW-0997">Cell inner membrane</keyword>
<dbReference type="PROSITE" id="PS50198">
    <property type="entry name" value="PPIC_PPIASE_2"/>
    <property type="match status" value="1"/>
</dbReference>
<evidence type="ECO:0000256" key="8">
    <source>
        <dbReference type="ARBA" id="ARBA00038408"/>
    </source>
</evidence>
<dbReference type="EMBL" id="LN515532">
    <property type="protein sequence ID" value="CEA17137.1"/>
    <property type="molecule type" value="Genomic_DNA"/>
</dbReference>
<dbReference type="InterPro" id="IPR046357">
    <property type="entry name" value="PPIase_dom_sf"/>
</dbReference>
<accession>A0A098C5E1</accession>
<dbReference type="HOGENOM" id="CLU_023843_0_1_10"/>
<dbReference type="GO" id="GO:0003755">
    <property type="term" value="F:peptidyl-prolyl cis-trans isomerase activity"/>
    <property type="evidence" value="ECO:0007669"/>
    <property type="project" value="UniProtKB-KW"/>
</dbReference>
<evidence type="ECO:0000256" key="5">
    <source>
        <dbReference type="ARBA" id="ARBA00022989"/>
    </source>
</evidence>
<evidence type="ECO:0000313" key="14">
    <source>
        <dbReference type="EMBL" id="CEA17137.1"/>
    </source>
</evidence>
<keyword evidence="7" id="KW-0143">Chaperone</keyword>
<sequence length="709" mass="79194">MATLQNIRNKGPLLVIVIGVALLAFVLGDLFSSGSLLVGKARDRAFVVNGEVITTQEYSNKITEFEEFQKMISGQSSLDENISLQIREAVYQQMVRDRLLKDQADDLGLVVTKEEINDLVYGQSVSPILQQLPFFVDPQTGIFSRTALVEFLNVINTPNPNPQEQALVDQYKSLWLFIENMIKTQRLEEKYISLLSNSVIVNDLEAKRTFDLSQQNAEIEYVMKSYFTVPDSSVTVTDKEIRDFYNKNKKSFKLEAPIVKISYFTKEIVPSDEDFAAIEQQSHTAFEQLQSAVNPATVVADYSDIPYRDVFMGERLLTPSQLDFARTANISDIYGPVREGDSFQLYKLVDKTVAPDSVYLSMMAVPTSTMVGQDSVITQFVDSIYNSIKNGESFANVANSLNPGSNGGDVGWAREIDLLPFGKEMVDAAFNAPVGEPVRISLPGQQVIFQVEQKTKPVNKFKLAVINMPVLPSEKTSNNIDNELNQFVSKEDIKQNFNQLATEAGYMVIPNMSFSANDFSLGQISGSRQVISWAVNKKEIGAVRKFDLTNLRIVARVDEVIPSGTTPISEVADIIRTQLINKKKADKIIADLEQQNIASIEDYAEAMNSRVDSVRFVNFTTQNIVGLGYEPVINAVSSFAPLNTVVGPMEGNMGVFVTKVIDRSEGSAEYNDKEQKESLLNNNAYRLQMQALETLKSKLGVEDNRYRFF</sequence>
<protein>
    <recommendedName>
        <fullName evidence="9">Periplasmic chaperone PpiD</fullName>
    </recommendedName>
    <alternativeName>
        <fullName evidence="10">Periplasmic folding chaperone</fullName>
    </alternativeName>
</protein>
<dbReference type="InterPro" id="IPR000297">
    <property type="entry name" value="PPIase_PpiC"/>
</dbReference>
<name>A0A098C5E1_9BACT</name>
<keyword evidence="15" id="KW-1185">Reference proteome</keyword>
<dbReference type="Pfam" id="PF13623">
    <property type="entry name" value="SurA_N_2"/>
    <property type="match status" value="1"/>
</dbReference>
<dbReference type="SUPFAM" id="SSF54534">
    <property type="entry name" value="FKBP-like"/>
    <property type="match status" value="1"/>
</dbReference>
<organism evidence="14 15">
    <name type="scientific">Fermentimonas caenicola</name>
    <dbReference type="NCBI Taxonomy" id="1562970"/>
    <lineage>
        <taxon>Bacteria</taxon>
        <taxon>Pseudomonadati</taxon>
        <taxon>Bacteroidota</taxon>
        <taxon>Bacteroidia</taxon>
        <taxon>Bacteroidales</taxon>
        <taxon>Dysgonomonadaceae</taxon>
        <taxon>Fermentimonas</taxon>
    </lineage>
</organism>
<reference evidence="14 15" key="1">
    <citation type="submission" date="2014-08" db="EMBL/GenBank/DDBJ databases">
        <authorList>
            <person name="Wibberg D."/>
        </authorList>
    </citation>
    <scope>NUCLEOTIDE SEQUENCE [LARGE SCALE GENOMIC DNA]</scope>
    <source>
        <strain evidence="15">ING2-E5B</strain>
    </source>
</reference>
<evidence type="ECO:0000256" key="12">
    <source>
        <dbReference type="SAM" id="Phobius"/>
    </source>
</evidence>
<gene>
    <name evidence="14" type="ORF">ING2E5B_2412</name>
</gene>
<evidence type="ECO:0000256" key="4">
    <source>
        <dbReference type="ARBA" id="ARBA00022692"/>
    </source>
</evidence>
<comment type="similarity">
    <text evidence="8">Belongs to the PpiD chaperone family.</text>
</comment>
<dbReference type="Proteomes" id="UP000032417">
    <property type="component" value="Chromosome 1"/>
</dbReference>
<keyword evidence="2" id="KW-1003">Cell membrane</keyword>
<evidence type="ECO:0000313" key="15">
    <source>
        <dbReference type="Proteomes" id="UP000032417"/>
    </source>
</evidence>
<evidence type="ECO:0000256" key="10">
    <source>
        <dbReference type="ARBA" id="ARBA00042775"/>
    </source>
</evidence>
<dbReference type="STRING" id="1562970.ING2E5B_2412"/>
<dbReference type="Pfam" id="PF13616">
    <property type="entry name" value="Rotamase_3"/>
    <property type="match status" value="1"/>
</dbReference>
<dbReference type="KEGG" id="pbt:ING2E5B_2412"/>
<keyword evidence="5 12" id="KW-1133">Transmembrane helix</keyword>
<comment type="subcellular location">
    <subcellularLocation>
        <location evidence="1">Cell inner membrane</location>
        <topology evidence="1">Single-pass type II membrane protein</topology>
        <orientation evidence="1">Periplasmic side</orientation>
    </subcellularLocation>
</comment>
<feature type="domain" description="PpiC" evidence="13">
    <location>
        <begin position="355"/>
        <end position="436"/>
    </location>
</feature>
<evidence type="ECO:0000256" key="11">
    <source>
        <dbReference type="PROSITE-ProRule" id="PRU00278"/>
    </source>
</evidence>
<evidence type="ECO:0000256" key="7">
    <source>
        <dbReference type="ARBA" id="ARBA00023186"/>
    </source>
</evidence>
<dbReference type="Gene3D" id="1.10.4030.10">
    <property type="entry name" value="Porin chaperone SurA, peptide-binding domain"/>
    <property type="match status" value="1"/>
</dbReference>
<dbReference type="Gene3D" id="3.10.50.40">
    <property type="match status" value="1"/>
</dbReference>
<proteinExistence type="inferred from homology"/>
<dbReference type="InterPro" id="IPR052029">
    <property type="entry name" value="PpiD_chaperone"/>
</dbReference>
<feature type="transmembrane region" description="Helical" evidence="12">
    <location>
        <begin position="12"/>
        <end position="31"/>
    </location>
</feature>
<evidence type="ECO:0000256" key="2">
    <source>
        <dbReference type="ARBA" id="ARBA00022475"/>
    </source>
</evidence>
<dbReference type="InterPro" id="IPR027304">
    <property type="entry name" value="Trigger_fact/SurA_dom_sf"/>
</dbReference>
<dbReference type="GO" id="GO:0005886">
    <property type="term" value="C:plasma membrane"/>
    <property type="evidence" value="ECO:0007669"/>
    <property type="project" value="UniProtKB-SubCell"/>
</dbReference>
<keyword evidence="11" id="KW-0697">Rotamase</keyword>
<evidence type="ECO:0000256" key="1">
    <source>
        <dbReference type="ARBA" id="ARBA00004382"/>
    </source>
</evidence>
<dbReference type="SUPFAM" id="SSF109998">
    <property type="entry name" value="Triger factor/SurA peptide-binding domain-like"/>
    <property type="match status" value="1"/>
</dbReference>
<evidence type="ECO:0000256" key="9">
    <source>
        <dbReference type="ARBA" id="ARBA00040743"/>
    </source>
</evidence>